<dbReference type="Pfam" id="PF18962">
    <property type="entry name" value="Por_Secre_tail"/>
    <property type="match status" value="1"/>
</dbReference>
<evidence type="ECO:0000259" key="2">
    <source>
        <dbReference type="Pfam" id="PF18962"/>
    </source>
</evidence>
<reference evidence="3 4" key="1">
    <citation type="submission" date="2018-03" db="EMBL/GenBank/DDBJ databases">
        <title>Genomic Encyclopedia of Archaeal and Bacterial Type Strains, Phase II (KMG-II): from individual species to whole genera.</title>
        <authorList>
            <person name="Goeker M."/>
        </authorList>
    </citation>
    <scope>NUCLEOTIDE SEQUENCE [LARGE SCALE GENOMIC DNA]</scope>
    <source>
        <strain evidence="3 4">DSM 25027</strain>
    </source>
</reference>
<keyword evidence="1" id="KW-0732">Signal</keyword>
<organism evidence="3 4">
    <name type="scientific">Flagellimonas meridianipacifica</name>
    <dbReference type="NCBI Taxonomy" id="1080225"/>
    <lineage>
        <taxon>Bacteria</taxon>
        <taxon>Pseudomonadati</taxon>
        <taxon>Bacteroidota</taxon>
        <taxon>Flavobacteriia</taxon>
        <taxon>Flavobacteriales</taxon>
        <taxon>Flavobacteriaceae</taxon>
        <taxon>Flagellimonas</taxon>
    </lineage>
</organism>
<evidence type="ECO:0000313" key="3">
    <source>
        <dbReference type="EMBL" id="PRX56528.1"/>
    </source>
</evidence>
<name>A0A2T0MG19_9FLAO</name>
<accession>A0A2T0MG19</accession>
<feature type="domain" description="Secretion system C-terminal sorting" evidence="2">
    <location>
        <begin position="33"/>
        <end position="102"/>
    </location>
</feature>
<evidence type="ECO:0000313" key="4">
    <source>
        <dbReference type="Proteomes" id="UP000237640"/>
    </source>
</evidence>
<dbReference type="OrthoDB" id="862563at2"/>
<proteinExistence type="predicted"/>
<evidence type="ECO:0000256" key="1">
    <source>
        <dbReference type="ARBA" id="ARBA00022729"/>
    </source>
</evidence>
<dbReference type="NCBIfam" id="TIGR04183">
    <property type="entry name" value="Por_Secre_tail"/>
    <property type="match status" value="1"/>
</dbReference>
<dbReference type="InterPro" id="IPR026444">
    <property type="entry name" value="Secre_tail"/>
</dbReference>
<dbReference type="Proteomes" id="UP000237640">
    <property type="component" value="Unassembled WGS sequence"/>
</dbReference>
<sequence length="103" mass="11746">MKHLYAVLFFFVCTIGFSQENVESNADIDGLKLYPNPCTQHKVFIETLSNNPKQIAIFDVLGTQVLQTTMVGKELNLSRLDKGMYIIRILENNKVATRKLIIK</sequence>
<keyword evidence="4" id="KW-1185">Reference proteome</keyword>
<gene>
    <name evidence="3" type="ORF">CLV81_0525</name>
</gene>
<dbReference type="RefSeq" id="WP_106143491.1">
    <property type="nucleotide sequence ID" value="NZ_PVYX01000001.1"/>
</dbReference>
<dbReference type="EMBL" id="PVYX01000001">
    <property type="protein sequence ID" value="PRX56528.1"/>
    <property type="molecule type" value="Genomic_DNA"/>
</dbReference>
<dbReference type="AlphaFoldDB" id="A0A2T0MG19"/>
<protein>
    <submittedName>
        <fullName evidence="3">Putative secreted protein (Por secretion system target)</fullName>
    </submittedName>
</protein>
<comment type="caution">
    <text evidence="3">The sequence shown here is derived from an EMBL/GenBank/DDBJ whole genome shotgun (WGS) entry which is preliminary data.</text>
</comment>